<keyword evidence="2" id="KW-1185">Reference proteome</keyword>
<reference evidence="1" key="1">
    <citation type="journal article" date="2020" name="G3 (Bethesda)">
        <title>High-Quality Assemblies for Three Invasive Social Wasps from the &lt;i&gt;Vespula&lt;/i&gt; Genus.</title>
        <authorList>
            <person name="Harrop T.W.R."/>
            <person name="Guhlin J."/>
            <person name="McLaughlin G.M."/>
            <person name="Permina E."/>
            <person name="Stockwell P."/>
            <person name="Gilligan J."/>
            <person name="Le Lec M.F."/>
            <person name="Gruber M.A.M."/>
            <person name="Quinn O."/>
            <person name="Lovegrove M."/>
            <person name="Duncan E.J."/>
            <person name="Remnant E.J."/>
            <person name="Van Eeckhoven J."/>
            <person name="Graham B."/>
            <person name="Knapp R.A."/>
            <person name="Langford K.W."/>
            <person name="Kronenberg Z."/>
            <person name="Press M.O."/>
            <person name="Eacker S.M."/>
            <person name="Wilson-Rankin E.E."/>
            <person name="Purcell J."/>
            <person name="Lester P.J."/>
            <person name="Dearden P.K."/>
        </authorList>
    </citation>
    <scope>NUCLEOTIDE SEQUENCE</scope>
    <source>
        <strain evidence="1">Marl-1</strain>
    </source>
</reference>
<comment type="caution">
    <text evidence="1">The sequence shown here is derived from an EMBL/GenBank/DDBJ whole genome shotgun (WGS) entry which is preliminary data.</text>
</comment>
<sequence>MNSWGSDLAKRCSWAKKRLDVLVPLGMIRGRYWEIDAMEEIIKYTTKCLLNDGLLGCFVNSIVLNNRLIKICRELDALGFDSNVLSNFNLSREDCEKDRV</sequence>
<organism evidence="1 2">
    <name type="scientific">Vespula vulgaris</name>
    <name type="common">Yellow jacket</name>
    <name type="synonym">Wasp</name>
    <dbReference type="NCBI Taxonomy" id="7454"/>
    <lineage>
        <taxon>Eukaryota</taxon>
        <taxon>Metazoa</taxon>
        <taxon>Ecdysozoa</taxon>
        <taxon>Arthropoda</taxon>
        <taxon>Hexapoda</taxon>
        <taxon>Insecta</taxon>
        <taxon>Pterygota</taxon>
        <taxon>Neoptera</taxon>
        <taxon>Endopterygota</taxon>
        <taxon>Hymenoptera</taxon>
        <taxon>Apocrita</taxon>
        <taxon>Aculeata</taxon>
        <taxon>Vespoidea</taxon>
        <taxon>Vespidae</taxon>
        <taxon>Vespinae</taxon>
        <taxon>Vespula</taxon>
    </lineage>
</organism>
<evidence type="ECO:0000313" key="1">
    <source>
        <dbReference type="EMBL" id="KAF7381977.1"/>
    </source>
</evidence>
<gene>
    <name evidence="1" type="ORF">HZH66_013409</name>
</gene>
<proteinExistence type="predicted"/>
<name>A0A834MQU8_VESVU</name>
<dbReference type="Proteomes" id="UP000614350">
    <property type="component" value="Unassembled WGS sequence"/>
</dbReference>
<evidence type="ECO:0000313" key="2">
    <source>
        <dbReference type="Proteomes" id="UP000614350"/>
    </source>
</evidence>
<protein>
    <submittedName>
        <fullName evidence="1">Uncharacterized protein</fullName>
    </submittedName>
</protein>
<accession>A0A834MQU8</accession>
<dbReference type="EMBL" id="JACSEA010000019">
    <property type="protein sequence ID" value="KAF7381977.1"/>
    <property type="molecule type" value="Genomic_DNA"/>
</dbReference>
<dbReference type="AlphaFoldDB" id="A0A834MQU8"/>